<dbReference type="Proteomes" id="UP000251993">
    <property type="component" value="Chromosome"/>
</dbReference>
<sequence>MKRILLFIGLWLGVVSACKNPLDGLELRFKKPYPVALDVQYYTVEGKAPPENMEVVLVGPDANRLITTVNTKKFRISSDGALFLSVDSLGPRPTTQNPLRFTVVAKVPGFVDAVLPVEMGNENQRSVALILQPTGTTSVVKVAQSTASRSGSVDRDWSVETPTPIIANQSVAQASIAKGTQLKDVAGKEVGGTLTARFQAVDINKSNNTFLINPIVNQVITKPILRGGNAEGANQQLTQVVGAFLLQIHNEQYQLVKTASQPIRVRFSVSPQLYHPLERRVIQAGDEIPLFSYDAATEKWQTETPGKVQKASNGDLEYVAELSHLSLWVAGFTKQKCDTGPSFKIKSSLPTTNLQYQCEVVNEATGARLQVFKSTVNNGEIIKINGLESDQFVRLRITDALGTAVVNSQLVNGCSGEVQEIDISSFKKQIQKCPNGPGFKIKSPLPNSDYRYSFVVINAETNAQLQSFQTTANNNEVVRLSGLDSDQKVRLRITDIVSSAVVTSEPVDACASNAELMVDISSFKVPPQRCANSPVFRISSTLPNSDRSYTFEVIKADTKARIQVFQSSANNGDVIRLGGFYENTGMIQLRIFDFLSSAQVVSNPLDACTNVTTPLVLENFKIPPPKCTSPLGFRVKSNLPNSGATYQCQVINAATNGVMQTFATTVNNGEIIRINGLYSEQTVRLKIMDNQSGAVALSAAVGGCTATVQEIDVTSFKKPILKCTNPLIFSVKSTLPTSDRAYNCEVINDVTKAKIQSFQSTLNNGTLIKISGLDADQKVRLRIYDSQSSAIVLSAAVDACATGNQAIDVTSFKIPPNIKPGEVRITLQFPCKSLDEDKLPTRELFGRFRETGTLQWKNLPSMKYISGQTAFSIVTDLLEVGKTYDFQVGPAPGYYSFSESAYKLRKVDWVIEIETTEYCKL</sequence>
<dbReference type="PROSITE" id="PS51257">
    <property type="entry name" value="PROKAR_LIPOPROTEIN"/>
    <property type="match status" value="1"/>
</dbReference>
<dbReference type="EMBL" id="CP030850">
    <property type="protein sequence ID" value="AXE17017.1"/>
    <property type="molecule type" value="Genomic_DNA"/>
</dbReference>
<reference evidence="1 2" key="1">
    <citation type="submission" date="2018-07" db="EMBL/GenBank/DDBJ databases">
        <title>Genome sequencing of Runella.</title>
        <authorList>
            <person name="Baek M.-G."/>
            <person name="Yi H."/>
        </authorList>
    </citation>
    <scope>NUCLEOTIDE SEQUENCE [LARGE SCALE GENOMIC DNA]</scope>
    <source>
        <strain evidence="1 2">HYN0085</strain>
    </source>
</reference>
<dbReference type="RefSeq" id="WP_114065803.1">
    <property type="nucleotide sequence ID" value="NZ_CP030850.1"/>
</dbReference>
<keyword evidence="2" id="KW-1185">Reference proteome</keyword>
<dbReference type="OrthoDB" id="973569at2"/>
<evidence type="ECO:0000313" key="2">
    <source>
        <dbReference type="Proteomes" id="UP000251993"/>
    </source>
</evidence>
<proteinExistence type="predicted"/>
<gene>
    <name evidence="1" type="ORF">DR864_04345</name>
</gene>
<dbReference type="AlphaFoldDB" id="A0A344TEE6"/>
<dbReference type="KEGG" id="run:DR864_04345"/>
<name>A0A344TEE6_9BACT</name>
<protein>
    <submittedName>
        <fullName evidence="1">Uncharacterized protein</fullName>
    </submittedName>
</protein>
<organism evidence="1 2">
    <name type="scientific">Runella rosea</name>
    <dbReference type="NCBI Taxonomy" id="2259595"/>
    <lineage>
        <taxon>Bacteria</taxon>
        <taxon>Pseudomonadati</taxon>
        <taxon>Bacteroidota</taxon>
        <taxon>Cytophagia</taxon>
        <taxon>Cytophagales</taxon>
        <taxon>Spirosomataceae</taxon>
        <taxon>Runella</taxon>
    </lineage>
</organism>
<evidence type="ECO:0000313" key="1">
    <source>
        <dbReference type="EMBL" id="AXE17017.1"/>
    </source>
</evidence>
<accession>A0A344TEE6</accession>